<dbReference type="AlphaFoldDB" id="A0AAP0JEA6"/>
<accession>A0AAP0JEA6</accession>
<comment type="caution">
    <text evidence="2">The sequence shown here is derived from an EMBL/GenBank/DDBJ whole genome shotgun (WGS) entry which is preliminary data.</text>
</comment>
<dbReference type="EMBL" id="JBBNAG010000005">
    <property type="protein sequence ID" value="KAK9131990.1"/>
    <property type="molecule type" value="Genomic_DNA"/>
</dbReference>
<name>A0AAP0JEA6_9MAGN</name>
<evidence type="ECO:0000256" key="1">
    <source>
        <dbReference type="SAM" id="MobiDB-lite"/>
    </source>
</evidence>
<evidence type="ECO:0000313" key="2">
    <source>
        <dbReference type="EMBL" id="KAK9131990.1"/>
    </source>
</evidence>
<protein>
    <submittedName>
        <fullName evidence="2">Uncharacterized protein</fullName>
    </submittedName>
</protein>
<proteinExistence type="predicted"/>
<dbReference type="Proteomes" id="UP001419268">
    <property type="component" value="Unassembled WGS sequence"/>
</dbReference>
<evidence type="ECO:0000313" key="3">
    <source>
        <dbReference type="Proteomes" id="UP001419268"/>
    </source>
</evidence>
<sequence length="126" mass="13524">MVSSGGGGGFGLGVRVRSNGMVWCPAKNRSDRCAARVWYPLAASRDILWVSFIWRVGPDVRCWMGSGGAGAQAMRSSGSREDVDCAVQRWTSKGDEGQASLKDGDSGRRDTRQRRGRLVGCDVGGQ</sequence>
<reference evidence="2 3" key="1">
    <citation type="submission" date="2024-01" db="EMBL/GenBank/DDBJ databases">
        <title>Genome assemblies of Stephania.</title>
        <authorList>
            <person name="Yang L."/>
        </authorList>
    </citation>
    <scope>NUCLEOTIDE SEQUENCE [LARGE SCALE GENOMIC DNA]</scope>
    <source>
        <strain evidence="2">JXDWG</strain>
        <tissue evidence="2">Leaf</tissue>
    </source>
</reference>
<organism evidence="2 3">
    <name type="scientific">Stephania cephalantha</name>
    <dbReference type="NCBI Taxonomy" id="152367"/>
    <lineage>
        <taxon>Eukaryota</taxon>
        <taxon>Viridiplantae</taxon>
        <taxon>Streptophyta</taxon>
        <taxon>Embryophyta</taxon>
        <taxon>Tracheophyta</taxon>
        <taxon>Spermatophyta</taxon>
        <taxon>Magnoliopsida</taxon>
        <taxon>Ranunculales</taxon>
        <taxon>Menispermaceae</taxon>
        <taxon>Menispermoideae</taxon>
        <taxon>Cissampelideae</taxon>
        <taxon>Stephania</taxon>
    </lineage>
</organism>
<gene>
    <name evidence="2" type="ORF">Scep_011518</name>
</gene>
<feature type="compositionally biased region" description="Basic and acidic residues" evidence="1">
    <location>
        <begin position="92"/>
        <end position="110"/>
    </location>
</feature>
<feature type="region of interest" description="Disordered" evidence="1">
    <location>
        <begin position="89"/>
        <end position="126"/>
    </location>
</feature>
<keyword evidence="3" id="KW-1185">Reference proteome</keyword>